<dbReference type="InterPro" id="IPR052519">
    <property type="entry name" value="Euk-type_GlcNAc_Kinase"/>
</dbReference>
<proteinExistence type="predicted"/>
<keyword evidence="3" id="KW-1185">Reference proteome</keyword>
<dbReference type="AlphaFoldDB" id="A0A543EDR7"/>
<name>A0A543EDR7_9MICO</name>
<dbReference type="PANTHER" id="PTHR43190">
    <property type="entry name" value="N-ACETYL-D-GLUCOSAMINE KINASE"/>
    <property type="match status" value="1"/>
</dbReference>
<comment type="caution">
    <text evidence="2">The sequence shown here is derived from an EMBL/GenBank/DDBJ whole genome shotgun (WGS) entry which is preliminary data.</text>
</comment>
<dbReference type="RefSeq" id="WP_141896359.1">
    <property type="nucleotide sequence ID" value="NZ_BAABLH010000004.1"/>
</dbReference>
<sequence length="332" mass="32850">MPRVSADPAHTQEAIISNDELSLCIDIGKSGSRGRIVGPGLDLAEAGPGLEPETAARPGAGERLLDVMQALWRMSLAAPGGARLAAARVSTIVVGSTSIPPPDEIAVMLDGAARSWPQARVALVEDGILAHAAALGGAGNHVSVGTGVIGCGMDASGTWFRKDGWGPDLGDRGSAAWLGREGLTAALRAADGAGPPTVLQAAAAEHLCGLDHAAAARLAARADRVAAVAAFARAVCAAAPDDEVARVLVASAADQVAATAAALAAATGIDAVAVGGRLAGDPAYRTALDAALAAAGVERLDVDVPPWQASTEVLFGPAYAAAASGLREGPGS</sequence>
<organism evidence="2 3">
    <name type="scientific">Microbacterium kyungheense</name>
    <dbReference type="NCBI Taxonomy" id="1263636"/>
    <lineage>
        <taxon>Bacteria</taxon>
        <taxon>Bacillati</taxon>
        <taxon>Actinomycetota</taxon>
        <taxon>Actinomycetes</taxon>
        <taxon>Micrococcales</taxon>
        <taxon>Microbacteriaceae</taxon>
        <taxon>Microbacterium</taxon>
    </lineage>
</organism>
<dbReference type="EMBL" id="VFPE01000007">
    <property type="protein sequence ID" value="TQM19666.1"/>
    <property type="molecule type" value="Genomic_DNA"/>
</dbReference>
<reference evidence="2 3" key="1">
    <citation type="submission" date="2019-06" db="EMBL/GenBank/DDBJ databases">
        <title>Sequencing the genomes of 1000 actinobacteria strains.</title>
        <authorList>
            <person name="Klenk H.-P."/>
        </authorList>
    </citation>
    <scope>NUCLEOTIDE SEQUENCE [LARGE SCALE GENOMIC DNA]</scope>
    <source>
        <strain evidence="2 3">DSM 105492</strain>
    </source>
</reference>
<dbReference type="InterPro" id="IPR043129">
    <property type="entry name" value="ATPase_NBD"/>
</dbReference>
<evidence type="ECO:0000259" key="1">
    <source>
        <dbReference type="Pfam" id="PF01869"/>
    </source>
</evidence>
<dbReference type="OrthoDB" id="8701357at2"/>
<dbReference type="Proteomes" id="UP000320235">
    <property type="component" value="Unassembled WGS sequence"/>
</dbReference>
<evidence type="ECO:0000313" key="2">
    <source>
        <dbReference type="EMBL" id="TQM19666.1"/>
    </source>
</evidence>
<dbReference type="PANTHER" id="PTHR43190:SF3">
    <property type="entry name" value="N-ACETYL-D-GLUCOSAMINE KINASE"/>
    <property type="match status" value="1"/>
</dbReference>
<protein>
    <submittedName>
        <fullName evidence="2">BadF/BadG/BcrA/BcrD ATPase family protein</fullName>
    </submittedName>
</protein>
<dbReference type="SUPFAM" id="SSF53067">
    <property type="entry name" value="Actin-like ATPase domain"/>
    <property type="match status" value="1"/>
</dbReference>
<gene>
    <name evidence="2" type="ORF">FB391_3501</name>
</gene>
<dbReference type="Gene3D" id="3.30.420.40">
    <property type="match status" value="1"/>
</dbReference>
<dbReference type="Pfam" id="PF01869">
    <property type="entry name" value="BcrAD_BadFG"/>
    <property type="match status" value="1"/>
</dbReference>
<evidence type="ECO:0000313" key="3">
    <source>
        <dbReference type="Proteomes" id="UP000320235"/>
    </source>
</evidence>
<accession>A0A543EDR7</accession>
<dbReference type="InterPro" id="IPR002731">
    <property type="entry name" value="ATPase_BadF"/>
</dbReference>
<feature type="domain" description="ATPase BadF/BadG/BcrA/BcrD type" evidence="1">
    <location>
        <begin position="125"/>
        <end position="306"/>
    </location>
</feature>